<dbReference type="Gene3D" id="3.40.50.1100">
    <property type="match status" value="2"/>
</dbReference>
<dbReference type="Pfam" id="PF00291">
    <property type="entry name" value="PALP"/>
    <property type="match status" value="1"/>
</dbReference>
<dbReference type="PROSITE" id="PS00165">
    <property type="entry name" value="DEHYDRATASE_SER_THR"/>
    <property type="match status" value="1"/>
</dbReference>
<reference evidence="6" key="1">
    <citation type="journal article" date="2019" name="Int. J. Syst. Evol. Microbiol.">
        <title>The Global Catalogue of Microorganisms (GCM) 10K type strain sequencing project: providing services to taxonomists for standard genome sequencing and annotation.</title>
        <authorList>
            <consortium name="The Broad Institute Genomics Platform"/>
            <consortium name="The Broad Institute Genome Sequencing Center for Infectious Disease"/>
            <person name="Wu L."/>
            <person name="Ma J."/>
        </authorList>
    </citation>
    <scope>NUCLEOTIDE SEQUENCE [LARGE SCALE GENOMIC DNA]</scope>
    <source>
        <strain evidence="6">CGMCC 4.7277</strain>
    </source>
</reference>
<evidence type="ECO:0000256" key="3">
    <source>
        <dbReference type="ARBA" id="ARBA00023239"/>
    </source>
</evidence>
<dbReference type="EC" id="4.3.1.19" evidence="5"/>
<keyword evidence="6" id="KW-1185">Reference proteome</keyword>
<gene>
    <name evidence="5" type="ORF">ACFPP7_18645</name>
</gene>
<sequence length="330" mass="35070">MNAVLRSEPGAGLPGLEDIEAAARVVYREFQATPQYRWGLSSQRLGTDCWIKHENHTPVGAFKIRGGLTYFEALQQAGQLPQEVISATRGNHGQSIGWAARAHGVACTIVVPQGNSLEKNAAMRALGVTLIEHGNDFQESREFAIRLAAERGAHMVPSFHTDLLRGVATYWWEFMRAVPELDVVYVPIGQGSGACAAIAAKLALKRSLRVVGVVSAHATTYADSLATGLVVEAPVTTRLADGMACRIADQSALNILLPHLERIVKVTDNEIAQAMRDLYADTHNVAEGAGAASFAAAMQERARLAGLKVGLTLSGGNVDAAVLADVLSAA</sequence>
<dbReference type="PANTHER" id="PTHR48078:SF7">
    <property type="entry name" value="BLL6502 PROTEIN"/>
    <property type="match status" value="1"/>
</dbReference>
<dbReference type="RefSeq" id="WP_068835377.1">
    <property type="nucleotide sequence ID" value="NZ_JBHSMX010000060.1"/>
</dbReference>
<keyword evidence="3 5" id="KW-0456">Lyase</keyword>
<evidence type="ECO:0000256" key="1">
    <source>
        <dbReference type="ARBA" id="ARBA00001933"/>
    </source>
</evidence>
<dbReference type="Proteomes" id="UP001596084">
    <property type="component" value="Unassembled WGS sequence"/>
</dbReference>
<dbReference type="GO" id="GO:0004794">
    <property type="term" value="F:threonine deaminase activity"/>
    <property type="evidence" value="ECO:0007669"/>
    <property type="project" value="UniProtKB-EC"/>
</dbReference>
<dbReference type="InterPro" id="IPR001926">
    <property type="entry name" value="TrpB-like_PALP"/>
</dbReference>
<dbReference type="PANTHER" id="PTHR48078">
    <property type="entry name" value="THREONINE DEHYDRATASE, MITOCHONDRIAL-RELATED"/>
    <property type="match status" value="1"/>
</dbReference>
<accession>A0ABW0QGA4</accession>
<dbReference type="SUPFAM" id="SSF53686">
    <property type="entry name" value="Tryptophan synthase beta subunit-like PLP-dependent enzymes"/>
    <property type="match status" value="1"/>
</dbReference>
<comment type="cofactor">
    <cofactor evidence="1">
        <name>pyridoxal 5'-phosphate</name>
        <dbReference type="ChEBI" id="CHEBI:597326"/>
    </cofactor>
</comment>
<organism evidence="5 6">
    <name type="scientific">Polaromonas jejuensis</name>
    <dbReference type="NCBI Taxonomy" id="457502"/>
    <lineage>
        <taxon>Bacteria</taxon>
        <taxon>Pseudomonadati</taxon>
        <taxon>Pseudomonadota</taxon>
        <taxon>Betaproteobacteria</taxon>
        <taxon>Burkholderiales</taxon>
        <taxon>Comamonadaceae</taxon>
        <taxon>Polaromonas</taxon>
    </lineage>
</organism>
<comment type="caution">
    <text evidence="5">The sequence shown here is derived from an EMBL/GenBank/DDBJ whole genome shotgun (WGS) entry which is preliminary data.</text>
</comment>
<proteinExistence type="predicted"/>
<dbReference type="InterPro" id="IPR036052">
    <property type="entry name" value="TrpB-like_PALP_sf"/>
</dbReference>
<dbReference type="NCBIfam" id="NF004771">
    <property type="entry name" value="PRK06110.1"/>
    <property type="match status" value="1"/>
</dbReference>
<feature type="domain" description="Tryptophan synthase beta chain-like PALP" evidence="4">
    <location>
        <begin position="32"/>
        <end position="315"/>
    </location>
</feature>
<evidence type="ECO:0000256" key="2">
    <source>
        <dbReference type="ARBA" id="ARBA00022898"/>
    </source>
</evidence>
<keyword evidence="2" id="KW-0663">Pyridoxal phosphate</keyword>
<dbReference type="InterPro" id="IPR000634">
    <property type="entry name" value="Ser/Thr_deHydtase_PyrdxlP-BS"/>
</dbReference>
<evidence type="ECO:0000259" key="4">
    <source>
        <dbReference type="Pfam" id="PF00291"/>
    </source>
</evidence>
<dbReference type="InterPro" id="IPR050147">
    <property type="entry name" value="Ser/Thr_Dehydratase"/>
</dbReference>
<evidence type="ECO:0000313" key="6">
    <source>
        <dbReference type="Proteomes" id="UP001596084"/>
    </source>
</evidence>
<dbReference type="EMBL" id="JBHSMX010000060">
    <property type="protein sequence ID" value="MFC5522912.1"/>
    <property type="molecule type" value="Genomic_DNA"/>
</dbReference>
<evidence type="ECO:0000313" key="5">
    <source>
        <dbReference type="EMBL" id="MFC5522912.1"/>
    </source>
</evidence>
<protein>
    <submittedName>
        <fullName evidence="5">Threonine dehydratase</fullName>
        <ecNumber evidence="5">4.3.1.19</ecNumber>
    </submittedName>
</protein>
<name>A0ABW0QGA4_9BURK</name>